<proteinExistence type="evidence at transcript level"/>
<evidence type="ECO:0000313" key="1">
    <source>
        <dbReference type="EMBL" id="BAN64885.1"/>
    </source>
</evidence>
<protein>
    <submittedName>
        <fullName evidence="1">Uncharacterized protein</fullName>
    </submittedName>
</protein>
<name>S6C8K5_BABBO</name>
<dbReference type="EMBL" id="AK441091">
    <property type="protein sequence ID" value="BAN64885.1"/>
    <property type="molecule type" value="mRNA"/>
</dbReference>
<organism evidence="1">
    <name type="scientific">Babesia bovis</name>
    <dbReference type="NCBI Taxonomy" id="5865"/>
    <lineage>
        <taxon>Eukaryota</taxon>
        <taxon>Sar</taxon>
        <taxon>Alveolata</taxon>
        <taxon>Apicomplexa</taxon>
        <taxon>Aconoidasida</taxon>
        <taxon>Piroplasmida</taxon>
        <taxon>Babesiidae</taxon>
        <taxon>Babesia</taxon>
    </lineage>
</organism>
<reference evidence="1" key="1">
    <citation type="journal article" date="2014" name="BMC Genomics">
        <title>The Babesia bovis gene and promoter model: an update from full-length EST analysis.</title>
        <authorList>
            <person name="Yamagishi J."/>
            <person name="Wakaguri H."/>
            <person name="Yokoyama N."/>
            <person name="Yamashita R."/>
            <person name="Suzuki Y."/>
            <person name="Xuan X."/>
            <person name="Igarashi I."/>
        </authorList>
    </citation>
    <scope>NUCLEOTIDE SEQUENCE</scope>
    <source>
        <strain evidence="1">Texas</strain>
    </source>
</reference>
<dbReference type="AlphaFoldDB" id="S6C8K5"/>
<accession>S6C8K5</accession>
<sequence length="134" mass="14664">MHRVVIIRNALPSRGSPLCTRRFSDRLRSRELPNSNSIPCCDSDLCSTLRRSSTGGGCLLSSAEVGKRSEIFVATLTLARSMNSSTIRFVSYNTYFCIFRTSVNSYSNLTSGDSSSTAPLSNLWHAISCDVSNP</sequence>